<keyword evidence="1" id="KW-0472">Membrane</keyword>
<feature type="transmembrane region" description="Helical" evidence="1">
    <location>
        <begin position="31"/>
        <end position="52"/>
    </location>
</feature>
<dbReference type="RefSeq" id="WP_267311381.1">
    <property type="nucleotide sequence ID" value="NZ_JABXXV010000002.1"/>
</dbReference>
<comment type="caution">
    <text evidence="2">The sequence shown here is derived from an EMBL/GenBank/DDBJ whole genome shotgun (WGS) entry which is preliminary data.</text>
</comment>
<reference evidence="2 3" key="1">
    <citation type="submission" date="2020-06" db="EMBL/GenBank/DDBJ databases">
        <title>Synonyms of Asaia species.</title>
        <authorList>
            <person name="Sombolestani A."/>
        </authorList>
    </citation>
    <scope>NUCLEOTIDE SEQUENCE [LARGE SCALE GENOMIC DNA]</scope>
    <source>
        <strain evidence="2 3">LMG 27047</strain>
    </source>
</reference>
<evidence type="ECO:0008006" key="4">
    <source>
        <dbReference type="Google" id="ProtNLM"/>
    </source>
</evidence>
<feature type="transmembrane region" description="Helical" evidence="1">
    <location>
        <begin position="232"/>
        <end position="250"/>
    </location>
</feature>
<keyword evidence="1" id="KW-0812">Transmembrane</keyword>
<evidence type="ECO:0000313" key="2">
    <source>
        <dbReference type="EMBL" id="NVN46008.1"/>
    </source>
</evidence>
<keyword evidence="1" id="KW-1133">Transmembrane helix</keyword>
<feature type="transmembrane region" description="Helical" evidence="1">
    <location>
        <begin position="321"/>
        <end position="344"/>
    </location>
</feature>
<dbReference type="EMBL" id="JABXXV010000002">
    <property type="protein sequence ID" value="NVN46008.1"/>
    <property type="molecule type" value="Genomic_DNA"/>
</dbReference>
<gene>
    <name evidence="2" type="ORF">HW542_04190</name>
</gene>
<evidence type="ECO:0000313" key="3">
    <source>
        <dbReference type="Proteomes" id="UP001516351"/>
    </source>
</evidence>
<accession>A0ABX2P2Y1</accession>
<sequence>MLAASSSNPGGQRRSPFSMLTHNRQNRPYDVWLVSLFAVHVIIFAFVVWGTAMTTPYLDMLTWQHEALEALRVNDGANWLHHFLLPHNEHRIAFERALTLVDLEIGGGHQIAFIAASLLSVLVIAGLLWRTLSEGASNRERLLALLVPMLILSSTSALDIGVPINCVYPISLVFSVAAIVLFARAVTAQQNVAPLFAGAILCALLSPFSNMTGLGIWPVLLWLGWQAKAKPSILAVILSLAVIETSLYLWHDSTAPAVHSGAHGIAALERMIAYAGIFLGLPFSRLAALALPAMVFGLCLGLVALAVLVNDCLRRKTATRASLVSTGLILIGLGVALMASLGRLNENVELIAPARYALYVVLLHAGLIMRALVWLRSRPCYVGQSDLKTATGLAVLLVLFQMASGLAGIRAASDLRAVVLSWQPGMEDARYVKLIFPELSYAVKVHQEVKDFLSTR</sequence>
<evidence type="ECO:0000256" key="1">
    <source>
        <dbReference type="SAM" id="Phobius"/>
    </source>
</evidence>
<feature type="transmembrane region" description="Helical" evidence="1">
    <location>
        <begin position="387"/>
        <end position="409"/>
    </location>
</feature>
<keyword evidence="3" id="KW-1185">Reference proteome</keyword>
<feature type="transmembrane region" description="Helical" evidence="1">
    <location>
        <begin position="356"/>
        <end position="375"/>
    </location>
</feature>
<organism evidence="2 3">
    <name type="scientific">Asaia spathodeae</name>
    <dbReference type="NCBI Taxonomy" id="657016"/>
    <lineage>
        <taxon>Bacteria</taxon>
        <taxon>Pseudomonadati</taxon>
        <taxon>Pseudomonadota</taxon>
        <taxon>Alphaproteobacteria</taxon>
        <taxon>Acetobacterales</taxon>
        <taxon>Acetobacteraceae</taxon>
        <taxon>Asaia</taxon>
    </lineage>
</organism>
<protein>
    <recommendedName>
        <fullName evidence="4">Transmembrane protein</fullName>
    </recommendedName>
</protein>
<feature type="transmembrane region" description="Helical" evidence="1">
    <location>
        <begin position="195"/>
        <end position="220"/>
    </location>
</feature>
<feature type="transmembrane region" description="Helical" evidence="1">
    <location>
        <begin position="111"/>
        <end position="130"/>
    </location>
</feature>
<feature type="transmembrane region" description="Helical" evidence="1">
    <location>
        <begin position="262"/>
        <end position="283"/>
    </location>
</feature>
<name>A0ABX2P2Y1_9PROT</name>
<feature type="transmembrane region" description="Helical" evidence="1">
    <location>
        <begin position="167"/>
        <end position="183"/>
    </location>
</feature>
<feature type="transmembrane region" description="Helical" evidence="1">
    <location>
        <begin position="289"/>
        <end position="309"/>
    </location>
</feature>
<feature type="transmembrane region" description="Helical" evidence="1">
    <location>
        <begin position="142"/>
        <end position="161"/>
    </location>
</feature>
<dbReference type="Proteomes" id="UP001516351">
    <property type="component" value="Unassembled WGS sequence"/>
</dbReference>
<proteinExistence type="predicted"/>